<evidence type="ECO:0000256" key="7">
    <source>
        <dbReference type="SAM" id="MobiDB-lite"/>
    </source>
</evidence>
<dbReference type="SMART" id="SM00827">
    <property type="entry name" value="PKS_AT"/>
    <property type="match status" value="1"/>
</dbReference>
<dbReference type="InterPro" id="IPR011032">
    <property type="entry name" value="GroES-like_sf"/>
</dbReference>
<feature type="active site" description="Proton donor; for dehydratase activity" evidence="6">
    <location>
        <position position="1108"/>
    </location>
</feature>
<dbReference type="PROSITE" id="PS00012">
    <property type="entry name" value="PHOSPHOPANTETHEINE"/>
    <property type="match status" value="1"/>
</dbReference>
<feature type="active site" description="Proton acceptor; for dehydratase activity" evidence="6">
    <location>
        <position position="939"/>
    </location>
</feature>
<dbReference type="Gene3D" id="3.90.180.10">
    <property type="entry name" value="Medium-chain alcohol dehydrogenases, catalytic domain"/>
    <property type="match status" value="1"/>
</dbReference>
<dbReference type="SUPFAM" id="SSF47336">
    <property type="entry name" value="ACP-like"/>
    <property type="match status" value="1"/>
</dbReference>
<dbReference type="CDD" id="cd08955">
    <property type="entry name" value="KR_2_FAS_SDR_x"/>
    <property type="match status" value="1"/>
</dbReference>
<dbReference type="GO" id="GO:0005886">
    <property type="term" value="C:plasma membrane"/>
    <property type="evidence" value="ECO:0007669"/>
    <property type="project" value="TreeGrafter"/>
</dbReference>
<dbReference type="Pfam" id="PF02801">
    <property type="entry name" value="Ketoacyl-synt_C"/>
    <property type="match status" value="1"/>
</dbReference>
<dbReference type="InterPro" id="IPR013968">
    <property type="entry name" value="PKS_KR"/>
</dbReference>
<dbReference type="GO" id="GO:0071770">
    <property type="term" value="P:DIM/DIP cell wall layer assembly"/>
    <property type="evidence" value="ECO:0007669"/>
    <property type="project" value="TreeGrafter"/>
</dbReference>
<evidence type="ECO:0000313" key="11">
    <source>
        <dbReference type="EMBL" id="TWT84022.1"/>
    </source>
</evidence>
<keyword evidence="1" id="KW-0596">Phosphopantetheine</keyword>
<dbReference type="PROSITE" id="PS01162">
    <property type="entry name" value="QOR_ZETA_CRYSTAL"/>
    <property type="match status" value="1"/>
</dbReference>
<dbReference type="InterPro" id="IPR016039">
    <property type="entry name" value="Thiolase-like"/>
</dbReference>
<keyword evidence="12" id="KW-1185">Reference proteome</keyword>
<dbReference type="InterPro" id="IPR057326">
    <property type="entry name" value="KR_dom"/>
</dbReference>
<dbReference type="PROSITE" id="PS50075">
    <property type="entry name" value="CARRIER"/>
    <property type="match status" value="1"/>
</dbReference>
<dbReference type="PANTHER" id="PTHR43775">
    <property type="entry name" value="FATTY ACID SYNTHASE"/>
    <property type="match status" value="1"/>
</dbReference>
<dbReference type="CDD" id="cd05195">
    <property type="entry name" value="enoyl_red"/>
    <property type="match status" value="1"/>
</dbReference>
<dbReference type="Pfam" id="PF00550">
    <property type="entry name" value="PP-binding"/>
    <property type="match status" value="1"/>
</dbReference>
<dbReference type="Pfam" id="PF14765">
    <property type="entry name" value="PS-DH"/>
    <property type="match status" value="1"/>
</dbReference>
<dbReference type="PANTHER" id="PTHR43775:SF37">
    <property type="entry name" value="SI:DKEY-61P9.11"/>
    <property type="match status" value="1"/>
</dbReference>
<keyword evidence="11" id="KW-0012">Acyltransferase</keyword>
<dbReference type="PROSITE" id="PS00606">
    <property type="entry name" value="KS3_1"/>
    <property type="match status" value="1"/>
</dbReference>
<dbReference type="InterPro" id="IPR013154">
    <property type="entry name" value="ADH-like_N"/>
</dbReference>
<dbReference type="GO" id="GO:0004315">
    <property type="term" value="F:3-oxoacyl-[acyl-carrier-protein] synthase activity"/>
    <property type="evidence" value="ECO:0007669"/>
    <property type="project" value="UniProtKB-EC"/>
</dbReference>
<dbReference type="FunFam" id="3.40.50.720:FF:000209">
    <property type="entry name" value="Polyketide synthase Pks12"/>
    <property type="match status" value="1"/>
</dbReference>
<dbReference type="InterPro" id="IPR014030">
    <property type="entry name" value="Ketoacyl_synth_N"/>
</dbReference>
<dbReference type="SUPFAM" id="SSF53901">
    <property type="entry name" value="Thiolase-like"/>
    <property type="match status" value="1"/>
</dbReference>
<dbReference type="InterPro" id="IPR032821">
    <property type="entry name" value="PKS_assoc"/>
</dbReference>
<evidence type="ECO:0000259" key="10">
    <source>
        <dbReference type="PROSITE" id="PS52019"/>
    </source>
</evidence>
<feature type="domain" description="Carrier" evidence="8">
    <location>
        <begin position="2066"/>
        <end position="2143"/>
    </location>
</feature>
<dbReference type="Pfam" id="PF16197">
    <property type="entry name" value="KAsynt_C_assoc"/>
    <property type="match status" value="1"/>
</dbReference>
<proteinExistence type="predicted"/>
<dbReference type="GO" id="GO:0016491">
    <property type="term" value="F:oxidoreductase activity"/>
    <property type="evidence" value="ECO:0007669"/>
    <property type="project" value="InterPro"/>
</dbReference>
<feature type="domain" description="PKS/mFAS DH" evidence="10">
    <location>
        <begin position="910"/>
        <end position="1194"/>
    </location>
</feature>
<dbReference type="InterPro" id="IPR020843">
    <property type="entry name" value="ER"/>
</dbReference>
<feature type="region of interest" description="Disordered" evidence="7">
    <location>
        <begin position="2142"/>
        <end position="2163"/>
    </location>
</feature>
<dbReference type="GO" id="GO:0006633">
    <property type="term" value="P:fatty acid biosynthetic process"/>
    <property type="evidence" value="ECO:0007669"/>
    <property type="project" value="InterPro"/>
</dbReference>
<gene>
    <name evidence="11" type="primary">ppsC_2</name>
    <name evidence="11" type="ORF">CA13_54960</name>
</gene>
<evidence type="ECO:0000256" key="6">
    <source>
        <dbReference type="PROSITE-ProRule" id="PRU01363"/>
    </source>
</evidence>
<organism evidence="11 12">
    <name type="scientific">Novipirellula herctigrandis</name>
    <dbReference type="NCBI Taxonomy" id="2527986"/>
    <lineage>
        <taxon>Bacteria</taxon>
        <taxon>Pseudomonadati</taxon>
        <taxon>Planctomycetota</taxon>
        <taxon>Planctomycetia</taxon>
        <taxon>Pirellulales</taxon>
        <taxon>Pirellulaceae</taxon>
        <taxon>Novipirellula</taxon>
    </lineage>
</organism>
<dbReference type="GO" id="GO:0005737">
    <property type="term" value="C:cytoplasm"/>
    <property type="evidence" value="ECO:0007669"/>
    <property type="project" value="TreeGrafter"/>
</dbReference>
<dbReference type="GO" id="GO:0008270">
    <property type="term" value="F:zinc ion binding"/>
    <property type="evidence" value="ECO:0007669"/>
    <property type="project" value="InterPro"/>
</dbReference>
<dbReference type="Proteomes" id="UP000315010">
    <property type="component" value="Unassembled WGS sequence"/>
</dbReference>
<dbReference type="Pfam" id="PF00698">
    <property type="entry name" value="Acyl_transf_1"/>
    <property type="match status" value="1"/>
</dbReference>
<dbReference type="InterPro" id="IPR014043">
    <property type="entry name" value="Acyl_transferase_dom"/>
</dbReference>
<dbReference type="SUPFAM" id="SSF52151">
    <property type="entry name" value="FabD/lysophospholipase-like"/>
    <property type="match status" value="1"/>
</dbReference>
<dbReference type="InterPro" id="IPR036291">
    <property type="entry name" value="NAD(P)-bd_dom_sf"/>
</dbReference>
<dbReference type="Gene3D" id="3.40.366.10">
    <property type="entry name" value="Malonyl-Coenzyme A Acyl Carrier Protein, domain 2"/>
    <property type="match status" value="1"/>
</dbReference>
<dbReference type="InterPro" id="IPR014031">
    <property type="entry name" value="Ketoacyl_synth_C"/>
</dbReference>
<protein>
    <submittedName>
        <fullName evidence="11">Phthiocerol synthesis polyketide synthase type I PpsC</fullName>
        <ecNumber evidence="11">2.3.1.41</ecNumber>
    </submittedName>
</protein>
<dbReference type="InterPro" id="IPR049551">
    <property type="entry name" value="PKS_DH_C"/>
</dbReference>
<dbReference type="SMART" id="SM00829">
    <property type="entry name" value="PKS_ER"/>
    <property type="match status" value="1"/>
</dbReference>
<dbReference type="InterPro" id="IPR036736">
    <property type="entry name" value="ACP-like_sf"/>
</dbReference>
<dbReference type="FunFam" id="3.40.47.10:FF:000019">
    <property type="entry name" value="Polyketide synthase type I"/>
    <property type="match status" value="1"/>
</dbReference>
<dbReference type="GO" id="GO:0031177">
    <property type="term" value="F:phosphopantetheine binding"/>
    <property type="evidence" value="ECO:0007669"/>
    <property type="project" value="InterPro"/>
</dbReference>
<dbReference type="InterPro" id="IPR020807">
    <property type="entry name" value="PKS_DH"/>
</dbReference>
<dbReference type="InterPro" id="IPR020806">
    <property type="entry name" value="PKS_PP-bd"/>
</dbReference>
<feature type="compositionally biased region" description="Polar residues" evidence="7">
    <location>
        <begin position="2142"/>
        <end position="2159"/>
    </location>
</feature>
<dbReference type="InterPro" id="IPR042104">
    <property type="entry name" value="PKS_dehydratase_sf"/>
</dbReference>
<feature type="region of interest" description="C-terminal hotdog fold" evidence="6">
    <location>
        <begin position="1047"/>
        <end position="1194"/>
    </location>
</feature>
<accession>A0A5C5Z9L6</accession>
<dbReference type="InterPro" id="IPR049900">
    <property type="entry name" value="PKS_mFAS_DH"/>
</dbReference>
<reference evidence="11 12" key="1">
    <citation type="submission" date="2019-02" db="EMBL/GenBank/DDBJ databases">
        <title>Deep-cultivation of Planctomycetes and their phenomic and genomic characterization uncovers novel biology.</title>
        <authorList>
            <person name="Wiegand S."/>
            <person name="Jogler M."/>
            <person name="Boedeker C."/>
            <person name="Pinto D."/>
            <person name="Vollmers J."/>
            <person name="Rivas-Marin E."/>
            <person name="Kohn T."/>
            <person name="Peeters S.H."/>
            <person name="Heuer A."/>
            <person name="Rast P."/>
            <person name="Oberbeckmann S."/>
            <person name="Bunk B."/>
            <person name="Jeske O."/>
            <person name="Meyerdierks A."/>
            <person name="Storesund J.E."/>
            <person name="Kallscheuer N."/>
            <person name="Luecker S."/>
            <person name="Lage O.M."/>
            <person name="Pohl T."/>
            <person name="Merkel B.J."/>
            <person name="Hornburger P."/>
            <person name="Mueller R.-W."/>
            <person name="Bruemmer F."/>
            <person name="Labrenz M."/>
            <person name="Spormann A.M."/>
            <person name="Op Den Camp H."/>
            <person name="Overmann J."/>
            <person name="Amann R."/>
            <person name="Jetten M.S.M."/>
            <person name="Mascher T."/>
            <person name="Medema M.H."/>
            <person name="Devos D.P."/>
            <person name="Kaster A.-K."/>
            <person name="Ovreas L."/>
            <person name="Rohde M."/>
            <person name="Galperin M.Y."/>
            <person name="Jogler C."/>
        </authorList>
    </citation>
    <scope>NUCLEOTIDE SEQUENCE [LARGE SCALE GENOMIC DNA]</scope>
    <source>
        <strain evidence="11 12">CA13</strain>
    </source>
</reference>
<dbReference type="Pfam" id="PF13602">
    <property type="entry name" value="ADH_zinc_N_2"/>
    <property type="match status" value="1"/>
</dbReference>
<feature type="region of interest" description="N-terminal hotdog fold" evidence="6">
    <location>
        <begin position="910"/>
        <end position="1031"/>
    </location>
</feature>
<dbReference type="PROSITE" id="PS52004">
    <property type="entry name" value="KS3_2"/>
    <property type="match status" value="1"/>
</dbReference>
<dbReference type="FunFam" id="3.40.366.10:FF:000002">
    <property type="entry name" value="Probable polyketide synthase 2"/>
    <property type="match status" value="1"/>
</dbReference>
<dbReference type="Gene3D" id="3.30.70.3290">
    <property type="match status" value="1"/>
</dbReference>
<evidence type="ECO:0000256" key="4">
    <source>
        <dbReference type="ARBA" id="ARBA00023268"/>
    </source>
</evidence>
<evidence type="ECO:0000313" key="12">
    <source>
        <dbReference type="Proteomes" id="UP000315010"/>
    </source>
</evidence>
<comment type="caution">
    <text evidence="11">The sequence shown here is derived from an EMBL/GenBank/DDBJ whole genome shotgun (WGS) entry which is preliminary data.</text>
</comment>
<dbReference type="InterPro" id="IPR009081">
    <property type="entry name" value="PP-bd_ACP"/>
</dbReference>
<keyword evidence="3 11" id="KW-0808">Transferase</keyword>
<dbReference type="SUPFAM" id="SSF50129">
    <property type="entry name" value="GroES-like"/>
    <property type="match status" value="1"/>
</dbReference>
<dbReference type="SMART" id="SM00822">
    <property type="entry name" value="PKS_KR"/>
    <property type="match status" value="1"/>
</dbReference>
<dbReference type="SMART" id="SM00825">
    <property type="entry name" value="PKS_KS"/>
    <property type="match status" value="1"/>
</dbReference>
<dbReference type="InterPro" id="IPR018201">
    <property type="entry name" value="Ketoacyl_synth_AS"/>
</dbReference>
<dbReference type="InterPro" id="IPR006162">
    <property type="entry name" value="Ppantetheine_attach_site"/>
</dbReference>
<dbReference type="Gene3D" id="3.40.47.10">
    <property type="match status" value="1"/>
</dbReference>
<dbReference type="SUPFAM" id="SSF55048">
    <property type="entry name" value="Probable ACP-binding domain of malonyl-CoA ACP transacylase"/>
    <property type="match status" value="1"/>
</dbReference>
<dbReference type="InterPro" id="IPR016036">
    <property type="entry name" value="Malonyl_transacylase_ACP-bd"/>
</dbReference>
<comment type="function">
    <text evidence="5">Involved in production of the polyketide antibiotic thailandamide.</text>
</comment>
<evidence type="ECO:0000259" key="8">
    <source>
        <dbReference type="PROSITE" id="PS50075"/>
    </source>
</evidence>
<sequence length="2201" mass="240256">MIQQLNRPNADLIAIVGLGCRFPGGANNPDQYWSLLNEGRDAISETPKDRWELDKFYSSGGVKLGKTNSRWGGYVDEIDCFDPQLFGISPREAAAMDPQQRMLLEAVWQALEDSGTPVESIAGQPASVFVGISSFDYSVASLSFEDRTVLGPYSNTGGSSSIAANRISYCFDLRGPSVAVDTACSSSLVALHMACESLRCGNAPIAIAGGVNALLLPDFYVAFSQLGVLSPDGRCKTFDSRANGYVRSEGAGIVVLKPYDAALRDGDAIYCVIRASALNQDGHTDGMTVPSQSAQQTLMTQAYQSANIDPALVSYIEAHGTGTPVGDPIEAAAIGSVVGTARTASQPCYVGSVKTNIGHLEAGAGIASVIKVALAMRHQTIPKHLNFESLNPAIRLQENNLRLPLKSTPWTPIEGRRIAGINGFGYGGANAHVVVEDVSTMQSAESKPSSAEGESLGEIGWPLPVSAQTSETLPVVAHQWAEWLSESTTSLNIRDLVGSATQQRSHLRTRKLVFGKTMDALAHRLLAAELDNSGSNQTITKTHRENGILFVCCGQGPQHWKMGRSLYHAGGAFRKTIDRCDREFSRHATWSLVAELHRDESESRFQETAIAQPALFAIQVALAAQWAEYGVRPAAVVGHSVGEIAAAHLSGTLSFQDACAVAVHRGRTMDLATSRGAMIAAGITADEARQWIEGREQLLSLAAVNGPQSVTISGDADAISELTIQLQQKGLFCRPLAVEYAFHSPQMNPVENELKRSLASLSPRNPTTPMISTVTGQLITGNETDADYWWQNVRHSVLFAPAMQTAADSGFAVSIELGPHPVLTYSINECFAEQGKSIHVVPSMHREVDDVQAFRNALEQLYQLDAPIDWQTVAPKPHRRLRLPRYPMQRERLWAESDESRRTRLEDDFHPLLGTRIAAPEPAWKNQLSVKTHPYLSDHQVRSSCLYPAAAMIETVLAAARIVARQSPETPAAIRLENMQLHQPLVLDNDRIVDVSTSYRSDRQRFEMRFKEQGSSDWHRLATVATSTDDRPILGTVDVRSIQSRCDEPISEERCYDYCQLLGLNYGEKFRGVAGGFRRESEALVEVQLPAHLCHEAENHTLHPALLDACFHAMIVADRSFDVALDDLYLPHRIERIVCKGDLSGITELQVHAKILEKNAHRMIANLELADSSGSVVVQIHGFESRNAGGAISSAAATELMYRYCWELASGTSNENKIASRRKWLIFADQQGLSERLMNHLGDDEVIEVYPGDQFEQRTDSMFTLPPKPGPQWDKLLQTIDAETINGIVFAWGLDLDESFVSAEQVEHSTAISCEAPLAIAQAWQRRFVDAPTGNEMPTLSIVTAEAQSIDETPENLTYCQTPLVGLGRVLISECSVLRTRLIDLSTSCPKQLMADLVSELLIDDAEDEVMYRSGTRFVRRFVPHSSVPLPAIPAATQTRRCRLATGRTSSIDDLHYKTSVDRPLADDEVLIEVAATGLNFSDVMKALDLYPGLPDGPVILGAECCGIVVKRGGTVTDWQIGDEVIAIAKGSFATHAIVNEALVAKKPRTLTSEQAATIPIAFLTADYAMNQCARLRAGESVLIHSASGGVGLASVQLAKQAGLEIHATAGSPQKRDFVRALGVESIWDSRSLAFVEEVRSQTDGDGVDAILNSLPGEAIPKGLGLLKTGGRFLEIGKRDIYGDRPIDLSPFRKNLAFFAIDLDQLFTTDPVRMGNSLRRLAAQFDDGSLEPLPVKTFDADQTCEAFRYMQQAKHIGKVAVRYDQSPSEVYPTAIHDPTATVTDLFLSDKTYWIAGGLGGFGLQIALWMARNGAGHLVLSGRSHSLSNEANRVIAEIESLGAAVTVMPTDITKPDEVAATLGRIRDELPPLRGIYHTAMVLEDRLLGDLDLATLHRVLRPKVVGGWNLHSASLDKTLVVEPLDQFVLFSSLSSVFGHAGQANYAAANAALDGLAYQRRASGLPALVINWGHLGEVGYLAKRDELGARLERQGVLRFSVEEATTCLGELLRTQAIQASVLKMDWSLWRGLGLTQNVSPRFAHLIRNDAAEMNQSFDLGQLRRANTSEQLDQIQRMVQTKLMSLLGLRCDQLDPTRSLLELGLDSLMAVELRNWIENQFQISLPISELMRGASIDDISENTADRISSSTMTPHPNVSSTPPTDLRLTHDTEQLLGSVDQMDDSQIDRLLSELTGTQFPPEPTS</sequence>
<dbReference type="InterPro" id="IPR001227">
    <property type="entry name" value="Ac_transferase_dom_sf"/>
</dbReference>
<dbReference type="InterPro" id="IPR050091">
    <property type="entry name" value="PKS_NRPS_Biosynth_Enz"/>
</dbReference>
<dbReference type="InterPro" id="IPR002364">
    <property type="entry name" value="Quin_OxRdtase/zeta-crystal_CS"/>
</dbReference>
<evidence type="ECO:0000256" key="2">
    <source>
        <dbReference type="ARBA" id="ARBA00022553"/>
    </source>
</evidence>
<dbReference type="Pfam" id="PF21089">
    <property type="entry name" value="PKS_DH_N"/>
    <property type="match status" value="1"/>
</dbReference>
<evidence type="ECO:0000259" key="9">
    <source>
        <dbReference type="PROSITE" id="PS52004"/>
    </source>
</evidence>
<dbReference type="GO" id="GO:0004312">
    <property type="term" value="F:fatty acid synthase activity"/>
    <property type="evidence" value="ECO:0007669"/>
    <property type="project" value="TreeGrafter"/>
</dbReference>
<keyword evidence="2" id="KW-0597">Phosphoprotein</keyword>
<dbReference type="PROSITE" id="PS52019">
    <property type="entry name" value="PKS_MFAS_DH"/>
    <property type="match status" value="1"/>
</dbReference>
<dbReference type="Pfam" id="PF00109">
    <property type="entry name" value="ketoacyl-synt"/>
    <property type="match status" value="1"/>
</dbReference>
<dbReference type="EMBL" id="SJPJ01000001">
    <property type="protein sequence ID" value="TWT84022.1"/>
    <property type="molecule type" value="Genomic_DNA"/>
</dbReference>
<dbReference type="InterPro" id="IPR020841">
    <property type="entry name" value="PKS_Beta-ketoAc_synthase_dom"/>
</dbReference>
<keyword evidence="4" id="KW-0511">Multifunctional enzyme</keyword>
<dbReference type="SMART" id="SM00823">
    <property type="entry name" value="PKS_PP"/>
    <property type="match status" value="1"/>
</dbReference>
<feature type="domain" description="Ketosynthase family 3 (KS3)" evidence="9">
    <location>
        <begin position="10"/>
        <end position="437"/>
    </location>
</feature>
<name>A0A5C5Z9L6_9BACT</name>
<evidence type="ECO:0000256" key="1">
    <source>
        <dbReference type="ARBA" id="ARBA00022450"/>
    </source>
</evidence>
<dbReference type="EC" id="2.3.1.41" evidence="11"/>
<dbReference type="SMART" id="SM00826">
    <property type="entry name" value="PKS_DH"/>
    <property type="match status" value="1"/>
</dbReference>
<dbReference type="CDD" id="cd00833">
    <property type="entry name" value="PKS"/>
    <property type="match status" value="1"/>
</dbReference>
<dbReference type="InterPro" id="IPR016035">
    <property type="entry name" value="Acyl_Trfase/lysoPLipase"/>
</dbReference>
<dbReference type="SUPFAM" id="SSF51735">
    <property type="entry name" value="NAD(P)-binding Rossmann-fold domains"/>
    <property type="match status" value="3"/>
</dbReference>
<dbReference type="Gene3D" id="3.40.50.720">
    <property type="entry name" value="NAD(P)-binding Rossmann-like Domain"/>
    <property type="match status" value="3"/>
</dbReference>
<evidence type="ECO:0000256" key="5">
    <source>
        <dbReference type="ARBA" id="ARBA00054155"/>
    </source>
</evidence>
<dbReference type="InterPro" id="IPR049552">
    <property type="entry name" value="PKS_DH_N"/>
</dbReference>
<evidence type="ECO:0000256" key="3">
    <source>
        <dbReference type="ARBA" id="ARBA00022679"/>
    </source>
</evidence>
<dbReference type="Gene3D" id="3.10.129.110">
    <property type="entry name" value="Polyketide synthase dehydratase"/>
    <property type="match status" value="1"/>
</dbReference>
<dbReference type="Pfam" id="PF08659">
    <property type="entry name" value="KR"/>
    <property type="match status" value="1"/>
</dbReference>
<dbReference type="Pfam" id="PF08240">
    <property type="entry name" value="ADH_N"/>
    <property type="match status" value="1"/>
</dbReference>
<dbReference type="Gene3D" id="1.10.1200.10">
    <property type="entry name" value="ACP-like"/>
    <property type="match status" value="1"/>
</dbReference>